<reference evidence="2 3" key="1">
    <citation type="submission" date="2014-06" db="EMBL/GenBank/DDBJ databases">
        <authorList>
            <person name="Swart Estienne"/>
        </authorList>
    </citation>
    <scope>NUCLEOTIDE SEQUENCE [LARGE SCALE GENOMIC DNA]</scope>
    <source>
        <strain evidence="2 3">130c</strain>
    </source>
</reference>
<accession>A0A078AK76</accession>
<evidence type="ECO:0000256" key="1">
    <source>
        <dbReference type="SAM" id="MobiDB-lite"/>
    </source>
</evidence>
<dbReference type="AlphaFoldDB" id="A0A078AK76"/>
<name>A0A078AK76_STYLE</name>
<protein>
    <submittedName>
        <fullName evidence="2">Uncharacterized protein</fullName>
    </submittedName>
</protein>
<dbReference type="Proteomes" id="UP000039865">
    <property type="component" value="Unassembled WGS sequence"/>
</dbReference>
<feature type="compositionally biased region" description="Polar residues" evidence="1">
    <location>
        <begin position="121"/>
        <end position="135"/>
    </location>
</feature>
<evidence type="ECO:0000313" key="2">
    <source>
        <dbReference type="EMBL" id="CDW81857.1"/>
    </source>
</evidence>
<dbReference type="InParanoid" id="A0A078AK76"/>
<feature type="compositionally biased region" description="Basic and acidic residues" evidence="1">
    <location>
        <begin position="751"/>
        <end position="761"/>
    </location>
</feature>
<proteinExistence type="predicted"/>
<feature type="region of interest" description="Disordered" evidence="1">
    <location>
        <begin position="734"/>
        <end position="761"/>
    </location>
</feature>
<evidence type="ECO:0000313" key="3">
    <source>
        <dbReference type="Proteomes" id="UP000039865"/>
    </source>
</evidence>
<organism evidence="2 3">
    <name type="scientific">Stylonychia lemnae</name>
    <name type="common">Ciliate</name>
    <dbReference type="NCBI Taxonomy" id="5949"/>
    <lineage>
        <taxon>Eukaryota</taxon>
        <taxon>Sar</taxon>
        <taxon>Alveolata</taxon>
        <taxon>Ciliophora</taxon>
        <taxon>Intramacronucleata</taxon>
        <taxon>Spirotrichea</taxon>
        <taxon>Stichotrichia</taxon>
        <taxon>Sporadotrichida</taxon>
        <taxon>Oxytrichidae</taxon>
        <taxon>Stylonychinae</taxon>
        <taxon>Stylonychia</taxon>
    </lineage>
</organism>
<gene>
    <name evidence="2" type="primary">Contig7389.g7896</name>
    <name evidence="2" type="ORF">STYLEM_10881</name>
</gene>
<sequence length="800" mass="95109">MIKKTLLQQSMTRCFNDPEKLQKFLDRRLTRIINKDDTTQNLNDADLMDMKSSDDSFEQELRQNDKDGNEIEEKFDLTIDITQENDILEKEDVVFALKKRQFEGDSQKGVGRVFLQKRGSKQSNGTKRLESTMSVKRQRQSVDQDTESDCDLPKAQIIVRPELKNNEFLKMYQMNNNTHESDREKAQCISNNLQYNKRIQKLHPFFNKKEKIEPDINLEANDLFKMAQLTEQEYERLKGMKENDFQQMLHKERTLQLSPEGKTFKKTEKEISEKKKEQVMMIKIYDQLMKFRLKKRFGETKLKEEHSDSSFSQVSNLIQNNKIIKNVQAARNMTSSPGNRSRNVILQRPMTTINNDKSPRRVYGGYQTQTTQDVTYKSFSPNKTSTSFKNSSFTKEEKDLLKSSYSNIIQQVSQSNHLQLKKFHLQRMKEINKKFVGVQQYYIDDFVSFDKAFAEKIKFLEENQRTMNDYQFKSKDLIEREQMEKCRDEQSNAVDKAIFFTKVSPNSFIKVYTTKYHLKDNELLPFYRYQQDKELSLKQFKLELKQRKKEDYRNKIKTQATSRKQNLTADDKSKKDIQYSPPIKIIEFSEDQTPLPSNEIKLNFFNQDELLPMPLMNIQRRISNQSIAGNRSFTAYNAQRPRTNTDYNIFQDKYYKQSEKDTISLTKQSEKVFQEHQFIKDEIIQKTQHLNKQIKKNKMIFDGFNKSISKQKWLEKLVDSKIYGIDDAKVNYPDRQKINKSQSKHNKKQKAKNDPEASEEKLDEFDKYKQNFMKKVKIWNINELKKINPSMQKKFYMSIK</sequence>
<keyword evidence="3" id="KW-1185">Reference proteome</keyword>
<dbReference type="EMBL" id="CCKQ01010341">
    <property type="protein sequence ID" value="CDW81857.1"/>
    <property type="molecule type" value="Genomic_DNA"/>
</dbReference>
<feature type="region of interest" description="Disordered" evidence="1">
    <location>
        <begin position="116"/>
        <end position="149"/>
    </location>
</feature>